<protein>
    <submittedName>
        <fullName evidence="1">Uncharacterized protein</fullName>
    </submittedName>
</protein>
<dbReference type="Proteomes" id="UP001233172">
    <property type="component" value="Unassembled WGS sequence"/>
</dbReference>
<organism evidence="1 2">
    <name type="scientific">Biomphalaria pfeifferi</name>
    <name type="common">Bloodfluke planorb</name>
    <name type="synonym">Freshwater snail</name>
    <dbReference type="NCBI Taxonomy" id="112525"/>
    <lineage>
        <taxon>Eukaryota</taxon>
        <taxon>Metazoa</taxon>
        <taxon>Spiralia</taxon>
        <taxon>Lophotrochozoa</taxon>
        <taxon>Mollusca</taxon>
        <taxon>Gastropoda</taxon>
        <taxon>Heterobranchia</taxon>
        <taxon>Euthyneura</taxon>
        <taxon>Panpulmonata</taxon>
        <taxon>Hygrophila</taxon>
        <taxon>Lymnaeoidea</taxon>
        <taxon>Planorbidae</taxon>
        <taxon>Biomphalaria</taxon>
    </lineage>
</organism>
<dbReference type="AlphaFoldDB" id="A0AAD8AY17"/>
<keyword evidence="2" id="KW-1185">Reference proteome</keyword>
<comment type="caution">
    <text evidence="1">The sequence shown here is derived from an EMBL/GenBank/DDBJ whole genome shotgun (WGS) entry which is preliminary data.</text>
</comment>
<sequence length="112" mass="12466">MDELVMDGDVMDELVMDGDVMDELVMDGDVMDELVMDGDVMDELVMDGDECELDISVQVVSSALRNEYTYKGLVRLTADSNQSSDGRVIDRDVSDGDVRCWDVVMIIAGRMM</sequence>
<proteinExistence type="predicted"/>
<reference evidence="1" key="1">
    <citation type="journal article" date="2023" name="PLoS Negl. Trop. Dis.">
        <title>A genome sequence for Biomphalaria pfeifferi, the major vector snail for the human-infecting parasite Schistosoma mansoni.</title>
        <authorList>
            <person name="Bu L."/>
            <person name="Lu L."/>
            <person name="Laidemitt M.R."/>
            <person name="Zhang S.M."/>
            <person name="Mutuku M."/>
            <person name="Mkoji G."/>
            <person name="Steinauer M."/>
            <person name="Loker E.S."/>
        </authorList>
    </citation>
    <scope>NUCLEOTIDE SEQUENCE</scope>
    <source>
        <strain evidence="1">KasaAsao</strain>
    </source>
</reference>
<reference evidence="1" key="2">
    <citation type="submission" date="2023-04" db="EMBL/GenBank/DDBJ databases">
        <authorList>
            <person name="Bu L."/>
            <person name="Lu L."/>
            <person name="Laidemitt M.R."/>
            <person name="Zhang S.M."/>
            <person name="Mutuku M."/>
            <person name="Mkoji G."/>
            <person name="Steinauer M."/>
            <person name="Loker E.S."/>
        </authorList>
    </citation>
    <scope>NUCLEOTIDE SEQUENCE</scope>
    <source>
        <strain evidence="1">KasaAsao</strain>
        <tissue evidence="1">Whole Snail</tissue>
    </source>
</reference>
<accession>A0AAD8AY17</accession>
<dbReference type="EMBL" id="JASAOG010000197">
    <property type="protein sequence ID" value="KAK0044485.1"/>
    <property type="molecule type" value="Genomic_DNA"/>
</dbReference>
<name>A0AAD8AY17_BIOPF</name>
<evidence type="ECO:0000313" key="2">
    <source>
        <dbReference type="Proteomes" id="UP001233172"/>
    </source>
</evidence>
<gene>
    <name evidence="1" type="ORF">Bpfe_026076</name>
</gene>
<evidence type="ECO:0000313" key="1">
    <source>
        <dbReference type="EMBL" id="KAK0044485.1"/>
    </source>
</evidence>